<dbReference type="EMBL" id="JACHXF010000015">
    <property type="protein sequence ID" value="MBB3098435.1"/>
    <property type="molecule type" value="Genomic_DNA"/>
</dbReference>
<dbReference type="GO" id="GO:0032259">
    <property type="term" value="P:methylation"/>
    <property type="evidence" value="ECO:0007669"/>
    <property type="project" value="UniProtKB-KW"/>
</dbReference>
<dbReference type="Pfam" id="PF08241">
    <property type="entry name" value="Methyltransf_11"/>
    <property type="match status" value="1"/>
</dbReference>
<dbReference type="InterPro" id="IPR029063">
    <property type="entry name" value="SAM-dependent_MTases_sf"/>
</dbReference>
<accession>A0A7W5ALR5</accession>
<protein>
    <submittedName>
        <fullName evidence="2">Ubiquinone/menaquinone biosynthesis C-methylase UbiE</fullName>
    </submittedName>
</protein>
<keyword evidence="2" id="KW-0830">Ubiquinone</keyword>
<keyword evidence="3" id="KW-1185">Reference proteome</keyword>
<dbReference type="GO" id="GO:0008757">
    <property type="term" value="F:S-adenosylmethionine-dependent methyltransferase activity"/>
    <property type="evidence" value="ECO:0007669"/>
    <property type="project" value="InterPro"/>
</dbReference>
<evidence type="ECO:0000313" key="3">
    <source>
        <dbReference type="Proteomes" id="UP000590749"/>
    </source>
</evidence>
<gene>
    <name evidence="2" type="ORF">FHR83_006134</name>
</gene>
<reference evidence="2 3" key="1">
    <citation type="submission" date="2020-08" db="EMBL/GenBank/DDBJ databases">
        <title>Genomic Encyclopedia of Type Strains, Phase III (KMG-III): the genomes of soil and plant-associated and newly described type strains.</title>
        <authorList>
            <person name="Whitman W."/>
        </authorList>
    </citation>
    <scope>NUCLEOTIDE SEQUENCE [LARGE SCALE GENOMIC DNA]</scope>
    <source>
        <strain evidence="2 3">CECT 3287</strain>
    </source>
</reference>
<evidence type="ECO:0000259" key="1">
    <source>
        <dbReference type="Pfam" id="PF08241"/>
    </source>
</evidence>
<name>A0A7W5ALR5_9ACTN</name>
<sequence length="255" mass="26162">MTTMTNADQYEVIGGGFTEPLLAAAAITTGDRILDIGCGYGATTRAAALRSGSGLALGNDVNPAMVAAARESSAGIPNVTFEAGDAQIHPFPDGGFDVAVSRFGVMFFADPVAAFANIGRALRPGGRLAIAAVGRPEDNDLPALLASAIPGADNVHALSDPAYLTAVLDDAGFTEITVSPVATTITLAGGPEQAAGFLSEWGAFRDFLAPERHATVIAALARAAQPFRTGRGIRLRSSAWLAGATRPPSHHPRMP</sequence>
<dbReference type="Proteomes" id="UP000590749">
    <property type="component" value="Unassembled WGS sequence"/>
</dbReference>
<keyword evidence="2" id="KW-0489">Methyltransferase</keyword>
<keyword evidence="2" id="KW-0808">Transferase</keyword>
<dbReference type="SUPFAM" id="SSF53335">
    <property type="entry name" value="S-adenosyl-L-methionine-dependent methyltransferases"/>
    <property type="match status" value="1"/>
</dbReference>
<dbReference type="CDD" id="cd02440">
    <property type="entry name" value="AdoMet_MTases"/>
    <property type="match status" value="1"/>
</dbReference>
<dbReference type="AlphaFoldDB" id="A0A7W5ALR5"/>
<organism evidence="2 3">
    <name type="scientific">Actinoplanes campanulatus</name>
    <dbReference type="NCBI Taxonomy" id="113559"/>
    <lineage>
        <taxon>Bacteria</taxon>
        <taxon>Bacillati</taxon>
        <taxon>Actinomycetota</taxon>
        <taxon>Actinomycetes</taxon>
        <taxon>Micromonosporales</taxon>
        <taxon>Micromonosporaceae</taxon>
        <taxon>Actinoplanes</taxon>
    </lineage>
</organism>
<dbReference type="InterPro" id="IPR013216">
    <property type="entry name" value="Methyltransf_11"/>
</dbReference>
<feature type="domain" description="Methyltransferase type 11" evidence="1">
    <location>
        <begin position="34"/>
        <end position="130"/>
    </location>
</feature>
<dbReference type="PANTHER" id="PTHR43591:SF24">
    <property type="entry name" value="2-METHOXY-6-POLYPRENYL-1,4-BENZOQUINOL METHYLASE, MITOCHONDRIAL"/>
    <property type="match status" value="1"/>
</dbReference>
<evidence type="ECO:0000313" key="2">
    <source>
        <dbReference type="EMBL" id="MBB3098435.1"/>
    </source>
</evidence>
<dbReference type="PANTHER" id="PTHR43591">
    <property type="entry name" value="METHYLTRANSFERASE"/>
    <property type="match status" value="1"/>
</dbReference>
<proteinExistence type="predicted"/>
<dbReference type="Gene3D" id="3.40.50.150">
    <property type="entry name" value="Vaccinia Virus protein VP39"/>
    <property type="match status" value="1"/>
</dbReference>
<comment type="caution">
    <text evidence="2">The sequence shown here is derived from an EMBL/GenBank/DDBJ whole genome shotgun (WGS) entry which is preliminary data.</text>
</comment>